<keyword evidence="13" id="KW-0328">Glycosyltransferase</keyword>
<sequence>MENLSDTAAGWGERRDSALLTDYYEITMLYGFWKYGRHEQQACFEYFFRSLPPHNGFALSAGLEQFLDFLRHFAFNPSDLAYLGQQGFEPEFLEYLAHFKPDFDLWAVPEGSVVFPNEPLIRVEGPLGFLQLLETILLNSLNYPTLVATKAARVCYAAEGDPVMEFGLRRAQGPDGGLSGARAAIIGGCVGTSNVLAGKLYGAKILGTHAHSWVMSFESETEAFRAYAKAFPNNITLLVDTYDPVNSGIPNAITVFRELRAQGLNPRGSIRLDSGDLAKLSKEAWRLFREAGFENPSIVASNELDEDLIADLKRQGAKINSWGVGTNLITSRDYPALGGVYKLVAIHEAGGWEPRIKISGNITKITDPGRKRIIRYYDHENHPLADLLYLEGEPVQQGRVKAYDRENLQKEITFRADHYTELSQKMAEGGKFTVAPVSLPELQARAQANLTCFPDEYRRLRYPQTYDVFLSPEAARVKHTLLEANGFYRTEAAGKEE</sequence>
<evidence type="ECO:0000256" key="3">
    <source>
        <dbReference type="ARBA" id="ARBA00013236"/>
    </source>
</evidence>
<evidence type="ECO:0000256" key="8">
    <source>
        <dbReference type="ARBA" id="ARBA00048668"/>
    </source>
</evidence>
<dbReference type="InterPro" id="IPR041619">
    <property type="entry name" value="NAPRTase_C"/>
</dbReference>
<dbReference type="Gene3D" id="3.20.140.10">
    <property type="entry name" value="nicotinate phosphoribosyltransferase"/>
    <property type="match status" value="1"/>
</dbReference>
<evidence type="ECO:0000256" key="5">
    <source>
        <dbReference type="ARBA" id="ARBA00022598"/>
    </source>
</evidence>
<evidence type="ECO:0000256" key="6">
    <source>
        <dbReference type="ARBA" id="ARBA00022642"/>
    </source>
</evidence>
<dbReference type="NCBIfam" id="NF006695">
    <property type="entry name" value="PRK09243.1-2"/>
    <property type="match status" value="1"/>
</dbReference>
<dbReference type="Gene3D" id="3.20.20.70">
    <property type="entry name" value="Aldolase class I"/>
    <property type="match status" value="1"/>
</dbReference>
<comment type="caution">
    <text evidence="13">The sequence shown here is derived from an EMBL/GenBank/DDBJ whole genome shotgun (WGS) entry which is preliminary data.</text>
</comment>
<comment type="pathway">
    <text evidence="1 9">Cofactor biosynthesis; NAD(+) biosynthesis; nicotinate D-ribonucleotide from nicotinate: step 1/1.</text>
</comment>
<evidence type="ECO:0000313" key="13">
    <source>
        <dbReference type="EMBL" id="TCL64777.1"/>
    </source>
</evidence>
<dbReference type="SUPFAM" id="SSF54675">
    <property type="entry name" value="Nicotinate/Quinolinate PRTase N-terminal domain-like"/>
    <property type="match status" value="1"/>
</dbReference>
<dbReference type="EC" id="6.3.4.21" evidence="3 9"/>
<evidence type="ECO:0000259" key="10">
    <source>
        <dbReference type="Pfam" id="PF04095"/>
    </source>
</evidence>
<proteinExistence type="inferred from homology"/>
<dbReference type="RefSeq" id="WP_243662942.1">
    <property type="nucleotide sequence ID" value="NZ_SLUN01000018.1"/>
</dbReference>
<dbReference type="UniPathway" id="UPA00253">
    <property type="reaction ID" value="UER00457"/>
</dbReference>
<dbReference type="CDD" id="cd01570">
    <property type="entry name" value="NAPRTase_A"/>
    <property type="match status" value="1"/>
</dbReference>
<feature type="domain" description="Nicotinate phosphoribosyltransferase N-terminal" evidence="11">
    <location>
        <begin position="19"/>
        <end position="142"/>
    </location>
</feature>
<comment type="similarity">
    <text evidence="2 9">Belongs to the NAPRTase family.</text>
</comment>
<evidence type="ECO:0000256" key="4">
    <source>
        <dbReference type="ARBA" id="ARBA00022553"/>
    </source>
</evidence>
<dbReference type="GO" id="GO:0047280">
    <property type="term" value="F:nicotinamide phosphoribosyltransferase activity"/>
    <property type="evidence" value="ECO:0007669"/>
    <property type="project" value="UniProtKB-ARBA"/>
</dbReference>
<evidence type="ECO:0000259" key="11">
    <source>
        <dbReference type="Pfam" id="PF17767"/>
    </source>
</evidence>
<reference evidence="13 14" key="1">
    <citation type="submission" date="2019-03" db="EMBL/GenBank/DDBJ databases">
        <title>Genomic Encyclopedia of Type Strains, Phase IV (KMG-IV): sequencing the most valuable type-strain genomes for metagenomic binning, comparative biology and taxonomic classification.</title>
        <authorList>
            <person name="Goeker M."/>
        </authorList>
    </citation>
    <scope>NUCLEOTIDE SEQUENCE [LARGE SCALE GENOMIC DNA]</scope>
    <source>
        <strain evidence="13 14">LX-B</strain>
    </source>
</reference>
<protein>
    <recommendedName>
        <fullName evidence="3 9">Nicotinate phosphoribosyltransferase</fullName>
        <ecNumber evidence="3 9">6.3.4.21</ecNumber>
    </recommendedName>
</protein>
<dbReference type="InterPro" id="IPR006405">
    <property type="entry name" value="Nic_PRibTrfase_pncB"/>
</dbReference>
<dbReference type="SUPFAM" id="SSF51690">
    <property type="entry name" value="Nicotinate/Quinolinate PRTase C-terminal domain-like"/>
    <property type="match status" value="1"/>
</dbReference>
<dbReference type="Proteomes" id="UP000295008">
    <property type="component" value="Unassembled WGS sequence"/>
</dbReference>
<comment type="PTM">
    <text evidence="9">Transiently phosphorylated on a His residue during the reaction cycle. Phosphorylation strongly increases the affinity for substrates and increases the rate of nicotinate D-ribonucleotide production. Dephosphorylation regenerates the low-affinity form of the enzyme, leading to product release.</text>
</comment>
<dbReference type="GO" id="GO:0004516">
    <property type="term" value="F:nicotinate phosphoribosyltransferase activity"/>
    <property type="evidence" value="ECO:0007669"/>
    <property type="project" value="UniProtKB-UniRule"/>
</dbReference>
<feature type="domain" description="Nicotinate phosphoribosyltransferase C-terminal" evidence="12">
    <location>
        <begin position="370"/>
        <end position="477"/>
    </location>
</feature>
<dbReference type="Pfam" id="PF17956">
    <property type="entry name" value="NAPRTase_C"/>
    <property type="match status" value="1"/>
</dbReference>
<dbReference type="EMBL" id="SLUN01000018">
    <property type="protein sequence ID" value="TCL64777.1"/>
    <property type="molecule type" value="Genomic_DNA"/>
</dbReference>
<keyword evidence="5 9" id="KW-0436">Ligase</keyword>
<evidence type="ECO:0000256" key="7">
    <source>
        <dbReference type="ARBA" id="ARBA00022679"/>
    </source>
</evidence>
<dbReference type="PANTHER" id="PTHR11098">
    <property type="entry name" value="NICOTINATE PHOSPHORIBOSYLTRANSFERASE"/>
    <property type="match status" value="1"/>
</dbReference>
<dbReference type="PIRSF" id="PIRSF000484">
    <property type="entry name" value="NAPRT"/>
    <property type="match status" value="1"/>
</dbReference>
<organism evidence="13 14">
    <name type="scientific">Hydrogenispora ethanolica</name>
    <dbReference type="NCBI Taxonomy" id="1082276"/>
    <lineage>
        <taxon>Bacteria</taxon>
        <taxon>Bacillati</taxon>
        <taxon>Bacillota</taxon>
        <taxon>Hydrogenispora</taxon>
    </lineage>
</organism>
<dbReference type="InterPro" id="IPR036068">
    <property type="entry name" value="Nicotinate_pribotase-like_C"/>
</dbReference>
<dbReference type="InterPro" id="IPR013785">
    <property type="entry name" value="Aldolase_TIM"/>
</dbReference>
<evidence type="ECO:0000256" key="9">
    <source>
        <dbReference type="RuleBase" id="RU365100"/>
    </source>
</evidence>
<dbReference type="NCBIfam" id="NF009131">
    <property type="entry name" value="PRK12484.1"/>
    <property type="match status" value="1"/>
</dbReference>
<dbReference type="GO" id="GO:0034355">
    <property type="term" value="P:NAD+ biosynthetic process via the salvage pathway"/>
    <property type="evidence" value="ECO:0007669"/>
    <property type="project" value="TreeGrafter"/>
</dbReference>
<dbReference type="InterPro" id="IPR041525">
    <property type="entry name" value="N/Namide_PRibTrfase"/>
</dbReference>
<dbReference type="GO" id="GO:0005829">
    <property type="term" value="C:cytosol"/>
    <property type="evidence" value="ECO:0007669"/>
    <property type="project" value="TreeGrafter"/>
</dbReference>
<evidence type="ECO:0000256" key="2">
    <source>
        <dbReference type="ARBA" id="ARBA00010897"/>
    </source>
</evidence>
<name>A0A4V2QDQ6_HYDET</name>
<evidence type="ECO:0000259" key="12">
    <source>
        <dbReference type="Pfam" id="PF17956"/>
    </source>
</evidence>
<accession>A0A4V2QDQ6</accession>
<dbReference type="PANTHER" id="PTHR11098:SF1">
    <property type="entry name" value="NICOTINATE PHOSPHORIBOSYLTRANSFERASE"/>
    <property type="match status" value="1"/>
</dbReference>
<evidence type="ECO:0000256" key="1">
    <source>
        <dbReference type="ARBA" id="ARBA00004952"/>
    </source>
</evidence>
<dbReference type="InterPro" id="IPR040727">
    <property type="entry name" value="NAPRTase_N"/>
</dbReference>
<keyword evidence="4" id="KW-0597">Phosphoprotein</keyword>
<keyword evidence="7 9" id="KW-0808">Transferase</keyword>
<keyword evidence="14" id="KW-1185">Reference proteome</keyword>
<feature type="domain" description="Nicotinate/nicotinamide phosphoribosyltransferase" evidence="10">
    <location>
        <begin position="163"/>
        <end position="346"/>
    </location>
</feature>
<keyword evidence="6 9" id="KW-0662">Pyridine nucleotide biosynthesis</keyword>
<dbReference type="Pfam" id="PF04095">
    <property type="entry name" value="NAPRTase"/>
    <property type="match status" value="1"/>
</dbReference>
<dbReference type="Pfam" id="PF17767">
    <property type="entry name" value="NAPRTase_N"/>
    <property type="match status" value="1"/>
</dbReference>
<dbReference type="NCBIfam" id="TIGR01513">
    <property type="entry name" value="NAPRTase_put"/>
    <property type="match status" value="1"/>
</dbReference>
<comment type="catalytic activity">
    <reaction evidence="8 9">
        <text>5-phospho-alpha-D-ribose 1-diphosphate + nicotinate + ATP + H2O = nicotinate beta-D-ribonucleotide + ADP + phosphate + diphosphate</text>
        <dbReference type="Rhea" id="RHEA:36163"/>
        <dbReference type="ChEBI" id="CHEBI:15377"/>
        <dbReference type="ChEBI" id="CHEBI:30616"/>
        <dbReference type="ChEBI" id="CHEBI:32544"/>
        <dbReference type="ChEBI" id="CHEBI:33019"/>
        <dbReference type="ChEBI" id="CHEBI:43474"/>
        <dbReference type="ChEBI" id="CHEBI:57502"/>
        <dbReference type="ChEBI" id="CHEBI:58017"/>
        <dbReference type="ChEBI" id="CHEBI:456216"/>
        <dbReference type="EC" id="6.3.4.21"/>
    </reaction>
</comment>
<dbReference type="FunFam" id="3.20.20.70:FF:000076">
    <property type="entry name" value="Nicotinate phosphoribosyltransferase"/>
    <property type="match status" value="1"/>
</dbReference>
<evidence type="ECO:0000313" key="14">
    <source>
        <dbReference type="Proteomes" id="UP000295008"/>
    </source>
</evidence>
<dbReference type="AlphaFoldDB" id="A0A4V2QDQ6"/>
<comment type="function">
    <text evidence="9">Catalyzes the first step in the biosynthesis of NAD from nicotinic acid, the ATP-dependent synthesis of beta-nicotinate D-ribonucleotide from nicotinate and 5-phospho-D-ribose 1-phosphate.</text>
</comment>
<dbReference type="InterPro" id="IPR007229">
    <property type="entry name" value="Nic_PRibTrfase-Fam"/>
</dbReference>
<gene>
    <name evidence="13" type="ORF">EDC14_101876</name>
</gene>